<dbReference type="InterPro" id="IPR027379">
    <property type="entry name" value="CLS_N"/>
</dbReference>
<keyword evidence="4 7" id="KW-1133">Transmembrane helix</keyword>
<proteinExistence type="predicted"/>
<name>A0A5C8I1X5_9MICO</name>
<evidence type="ECO:0000256" key="4">
    <source>
        <dbReference type="ARBA" id="ARBA00022989"/>
    </source>
</evidence>
<dbReference type="Proteomes" id="UP000321034">
    <property type="component" value="Unassembled WGS sequence"/>
</dbReference>
<feature type="compositionally biased region" description="Basic and acidic residues" evidence="6">
    <location>
        <begin position="123"/>
        <end position="133"/>
    </location>
</feature>
<evidence type="ECO:0000256" key="2">
    <source>
        <dbReference type="ARBA" id="ARBA00022475"/>
    </source>
</evidence>
<evidence type="ECO:0000313" key="10">
    <source>
        <dbReference type="Proteomes" id="UP000321034"/>
    </source>
</evidence>
<keyword evidence="3 7" id="KW-0812">Transmembrane</keyword>
<feature type="transmembrane region" description="Helical" evidence="7">
    <location>
        <begin position="38"/>
        <end position="57"/>
    </location>
</feature>
<gene>
    <name evidence="9" type="ORF">FVP77_00815</name>
</gene>
<comment type="subcellular location">
    <subcellularLocation>
        <location evidence="1">Cell membrane</location>
        <topology evidence="1">Multi-pass membrane protein</topology>
    </subcellularLocation>
</comment>
<sequence length="139" mass="14951">MTRVLLIGALVATAFWVYTIVDCALQPPQRHRGVSKGIWIVITILLPVLGGVLWFAVGRGRASSARKHRAPDDDPEFLGSIGTISDQDERIRRLEEELAMLDSEAADPQTPPAAPGSIPPTEKPTDDGDDSRGQRGAVG</sequence>
<protein>
    <submittedName>
        <fullName evidence="9">PLDc_N domain-containing protein</fullName>
    </submittedName>
</protein>
<dbReference type="OrthoDB" id="3298527at2"/>
<feature type="domain" description="Cardiolipin synthase N-terminal" evidence="8">
    <location>
        <begin position="14"/>
        <end position="59"/>
    </location>
</feature>
<evidence type="ECO:0000256" key="5">
    <source>
        <dbReference type="ARBA" id="ARBA00023136"/>
    </source>
</evidence>
<comment type="caution">
    <text evidence="9">The sequence shown here is derived from an EMBL/GenBank/DDBJ whole genome shotgun (WGS) entry which is preliminary data.</text>
</comment>
<dbReference type="RefSeq" id="WP_147892814.1">
    <property type="nucleotide sequence ID" value="NZ_BAAANR010000001.1"/>
</dbReference>
<evidence type="ECO:0000256" key="3">
    <source>
        <dbReference type="ARBA" id="ARBA00022692"/>
    </source>
</evidence>
<evidence type="ECO:0000259" key="8">
    <source>
        <dbReference type="Pfam" id="PF13396"/>
    </source>
</evidence>
<evidence type="ECO:0000256" key="6">
    <source>
        <dbReference type="SAM" id="MobiDB-lite"/>
    </source>
</evidence>
<dbReference type="Pfam" id="PF13396">
    <property type="entry name" value="PLDc_N"/>
    <property type="match status" value="1"/>
</dbReference>
<organism evidence="9 10">
    <name type="scientific">Microbacterium hatanonis</name>
    <dbReference type="NCBI Taxonomy" id="404366"/>
    <lineage>
        <taxon>Bacteria</taxon>
        <taxon>Bacillati</taxon>
        <taxon>Actinomycetota</taxon>
        <taxon>Actinomycetes</taxon>
        <taxon>Micrococcales</taxon>
        <taxon>Microbacteriaceae</taxon>
        <taxon>Microbacterium</taxon>
    </lineage>
</organism>
<dbReference type="GO" id="GO:0005886">
    <property type="term" value="C:plasma membrane"/>
    <property type="evidence" value="ECO:0007669"/>
    <property type="project" value="UniProtKB-SubCell"/>
</dbReference>
<evidence type="ECO:0000256" key="7">
    <source>
        <dbReference type="SAM" id="Phobius"/>
    </source>
</evidence>
<keyword evidence="5 7" id="KW-0472">Membrane</keyword>
<reference evidence="9 10" key="1">
    <citation type="submission" date="2019-08" db="EMBL/GenBank/DDBJ databases">
        <authorList>
            <person name="Dong K."/>
        </authorList>
    </citation>
    <scope>NUCLEOTIDE SEQUENCE [LARGE SCALE GENOMIC DNA]</scope>
    <source>
        <strain evidence="9 10">JCM14558</strain>
    </source>
</reference>
<dbReference type="AlphaFoldDB" id="A0A5C8I1X5"/>
<feature type="region of interest" description="Disordered" evidence="6">
    <location>
        <begin position="62"/>
        <end position="82"/>
    </location>
</feature>
<dbReference type="EMBL" id="VRSV01000001">
    <property type="protein sequence ID" value="TXK12070.1"/>
    <property type="molecule type" value="Genomic_DNA"/>
</dbReference>
<evidence type="ECO:0000313" key="9">
    <source>
        <dbReference type="EMBL" id="TXK12070.1"/>
    </source>
</evidence>
<evidence type="ECO:0000256" key="1">
    <source>
        <dbReference type="ARBA" id="ARBA00004651"/>
    </source>
</evidence>
<feature type="compositionally biased region" description="Pro residues" evidence="6">
    <location>
        <begin position="109"/>
        <end position="122"/>
    </location>
</feature>
<feature type="region of interest" description="Disordered" evidence="6">
    <location>
        <begin position="99"/>
        <end position="139"/>
    </location>
</feature>
<keyword evidence="2" id="KW-1003">Cell membrane</keyword>
<keyword evidence="10" id="KW-1185">Reference proteome</keyword>
<accession>A0A5C8I1X5</accession>